<dbReference type="PANTHER" id="PTHR21071">
    <property type="entry name" value="UDP-N-ACETYLENOLPYRUVOYLGLUCOSAMINE REDUCTASE"/>
    <property type="match status" value="1"/>
</dbReference>
<dbReference type="EMBL" id="RQHV01000042">
    <property type="protein sequence ID" value="TGN10882.1"/>
    <property type="molecule type" value="Genomic_DNA"/>
</dbReference>
<evidence type="ECO:0000256" key="1">
    <source>
        <dbReference type="ARBA" id="ARBA00001974"/>
    </source>
</evidence>
<evidence type="ECO:0000256" key="8">
    <source>
        <dbReference type="ARBA" id="ARBA00022618"/>
    </source>
</evidence>
<dbReference type="HAMAP" id="MF_00037">
    <property type="entry name" value="MurB"/>
    <property type="match status" value="1"/>
</dbReference>
<dbReference type="AlphaFoldDB" id="A0A4R9LR83"/>
<keyword evidence="14 19" id="KW-0560">Oxidoreductase</keyword>
<dbReference type="InterPro" id="IPR016166">
    <property type="entry name" value="FAD-bd_PCMH"/>
</dbReference>
<sequence length="360" mass="39560">MLIEENILLSGFTTMQLGGSAKYFTRISSREVLLEALEFAKSKSFPYFILGGGSNTIVSDSGFSGLVIKIESSKIEILSEDSDSGLVTISAEAGVAWDEFVKFSIAQGFSGIECLSGIPGTVGATPIQNVGAYGQEVSETILSLVAVHPNGETKTFFKEECGFSYRNSKFKSGDLKDWIVISVLFQFSAKNPIQIKYPELQKAWESKLSLFSPSGQPKDRVHELQELREIVLSLRRKKSMVIDPIDPDSISAGSFFTNPILNSSQLQNFLERLQRMNLNFPSLFLEPIGRTKISAAWLIENAGFQKGYTVEGIGISKAHSLALVNRGGNTNQLLSLMNRIVSEVESKFGIHLEREPVLLG</sequence>
<keyword evidence="12 19" id="KW-0133">Cell shape</keyword>
<evidence type="ECO:0000256" key="6">
    <source>
        <dbReference type="ARBA" id="ARBA00015188"/>
    </source>
</evidence>
<evidence type="ECO:0000256" key="18">
    <source>
        <dbReference type="ARBA" id="ARBA00048914"/>
    </source>
</evidence>
<accession>A0A4R9LR83</accession>
<keyword evidence="11 19" id="KW-0521">NADP</keyword>
<keyword evidence="10 19" id="KW-0274">FAD</keyword>
<dbReference type="UniPathway" id="UPA00219"/>
<evidence type="ECO:0000256" key="4">
    <source>
        <dbReference type="ARBA" id="ARBA00004752"/>
    </source>
</evidence>
<evidence type="ECO:0000256" key="11">
    <source>
        <dbReference type="ARBA" id="ARBA00022857"/>
    </source>
</evidence>
<keyword evidence="13 19" id="KW-0573">Peptidoglycan synthesis</keyword>
<comment type="caution">
    <text evidence="21">The sequence shown here is derived from an EMBL/GenBank/DDBJ whole genome shotgun (WGS) entry which is preliminary data.</text>
</comment>
<dbReference type="GO" id="GO:0009252">
    <property type="term" value="P:peptidoglycan biosynthetic process"/>
    <property type="evidence" value="ECO:0007669"/>
    <property type="project" value="UniProtKB-UniRule"/>
</dbReference>
<dbReference type="InterPro" id="IPR006094">
    <property type="entry name" value="Oxid_FAD_bind_N"/>
</dbReference>
<dbReference type="SUPFAM" id="SSF56176">
    <property type="entry name" value="FAD-binding/transporter-associated domain-like"/>
    <property type="match status" value="1"/>
</dbReference>
<protein>
    <recommendedName>
        <fullName evidence="6 19">UDP-N-acetylenolpyruvoylglucosamine reductase</fullName>
        <ecNumber evidence="5 19">1.3.1.98</ecNumber>
    </recommendedName>
    <alternativeName>
        <fullName evidence="17 19">UDP-N-acetylmuramate dehydrogenase</fullName>
    </alternativeName>
</protein>
<organism evidence="21 22">
    <name type="scientific">Leptospira ilyithenensis</name>
    <dbReference type="NCBI Taxonomy" id="2484901"/>
    <lineage>
        <taxon>Bacteria</taxon>
        <taxon>Pseudomonadati</taxon>
        <taxon>Spirochaetota</taxon>
        <taxon>Spirochaetia</taxon>
        <taxon>Leptospirales</taxon>
        <taxon>Leptospiraceae</taxon>
        <taxon>Leptospira</taxon>
    </lineage>
</organism>
<keyword evidence="9 19" id="KW-0285">Flavoprotein</keyword>
<keyword evidence="7 19" id="KW-0963">Cytoplasm</keyword>
<dbReference type="GO" id="GO:0071949">
    <property type="term" value="F:FAD binding"/>
    <property type="evidence" value="ECO:0007669"/>
    <property type="project" value="InterPro"/>
</dbReference>
<dbReference type="InterPro" id="IPR003170">
    <property type="entry name" value="MurB"/>
</dbReference>
<keyword evidence="22" id="KW-1185">Reference proteome</keyword>
<evidence type="ECO:0000313" key="22">
    <source>
        <dbReference type="Proteomes" id="UP000298264"/>
    </source>
</evidence>
<comment type="similarity">
    <text evidence="19">Belongs to the MurB family.</text>
</comment>
<reference evidence="21" key="1">
    <citation type="journal article" date="2019" name="PLoS Negl. Trop. Dis.">
        <title>Revisiting the worldwide diversity of Leptospira species in the environment.</title>
        <authorList>
            <person name="Vincent A.T."/>
            <person name="Schiettekatte O."/>
            <person name="Bourhy P."/>
            <person name="Veyrier F.J."/>
            <person name="Picardeau M."/>
        </authorList>
    </citation>
    <scope>NUCLEOTIDE SEQUENCE [LARGE SCALE GENOMIC DNA]</scope>
    <source>
        <strain evidence="21">201400974</strain>
    </source>
</reference>
<dbReference type="InterPro" id="IPR016167">
    <property type="entry name" value="FAD-bd_PCMH_sub1"/>
</dbReference>
<evidence type="ECO:0000256" key="14">
    <source>
        <dbReference type="ARBA" id="ARBA00023002"/>
    </source>
</evidence>
<feature type="domain" description="FAD-binding PCMH-type" evidence="20">
    <location>
        <begin position="16"/>
        <end position="190"/>
    </location>
</feature>
<evidence type="ECO:0000256" key="3">
    <source>
        <dbReference type="ARBA" id="ARBA00004496"/>
    </source>
</evidence>
<evidence type="ECO:0000256" key="9">
    <source>
        <dbReference type="ARBA" id="ARBA00022630"/>
    </source>
</evidence>
<dbReference type="NCBIfam" id="TIGR00179">
    <property type="entry name" value="murB"/>
    <property type="match status" value="1"/>
</dbReference>
<dbReference type="InterPro" id="IPR036318">
    <property type="entry name" value="FAD-bd_PCMH-like_sf"/>
</dbReference>
<evidence type="ECO:0000256" key="10">
    <source>
        <dbReference type="ARBA" id="ARBA00022827"/>
    </source>
</evidence>
<evidence type="ECO:0000313" key="21">
    <source>
        <dbReference type="EMBL" id="TGN10882.1"/>
    </source>
</evidence>
<dbReference type="Gene3D" id="3.30.43.10">
    <property type="entry name" value="Uridine Diphospho-n-acetylenolpyruvylglucosamine Reductase, domain 2"/>
    <property type="match status" value="1"/>
</dbReference>
<evidence type="ECO:0000256" key="5">
    <source>
        <dbReference type="ARBA" id="ARBA00012518"/>
    </source>
</evidence>
<name>A0A4R9LR83_9LEPT</name>
<dbReference type="GO" id="GO:0008762">
    <property type="term" value="F:UDP-N-acetylmuramate dehydrogenase activity"/>
    <property type="evidence" value="ECO:0007669"/>
    <property type="project" value="UniProtKB-UniRule"/>
</dbReference>
<dbReference type="GO" id="GO:0008360">
    <property type="term" value="P:regulation of cell shape"/>
    <property type="evidence" value="ECO:0007669"/>
    <property type="project" value="UniProtKB-KW"/>
</dbReference>
<evidence type="ECO:0000259" key="20">
    <source>
        <dbReference type="PROSITE" id="PS51387"/>
    </source>
</evidence>
<feature type="active site" description="Proton donor" evidence="19">
    <location>
        <position position="254"/>
    </location>
</feature>
<evidence type="ECO:0000256" key="2">
    <source>
        <dbReference type="ARBA" id="ARBA00003921"/>
    </source>
</evidence>
<dbReference type="Pfam" id="PF01565">
    <property type="entry name" value="FAD_binding_4"/>
    <property type="match status" value="1"/>
</dbReference>
<feature type="active site" evidence="19">
    <location>
        <position position="355"/>
    </location>
</feature>
<comment type="function">
    <text evidence="2 19">Cell wall formation.</text>
</comment>
<dbReference type="RefSeq" id="WP_135763643.1">
    <property type="nucleotide sequence ID" value="NZ_RQHV01000042.1"/>
</dbReference>
<dbReference type="SUPFAM" id="SSF56194">
    <property type="entry name" value="Uridine diphospho-N-Acetylenolpyruvylglucosamine reductase, MurB, C-terminal domain"/>
    <property type="match status" value="1"/>
</dbReference>
<dbReference type="GO" id="GO:0005829">
    <property type="term" value="C:cytosol"/>
    <property type="evidence" value="ECO:0007669"/>
    <property type="project" value="TreeGrafter"/>
</dbReference>
<dbReference type="PANTHER" id="PTHR21071:SF4">
    <property type="entry name" value="UDP-N-ACETYLENOLPYRUVOYLGLUCOSAMINE REDUCTASE"/>
    <property type="match status" value="1"/>
</dbReference>
<evidence type="ECO:0000256" key="19">
    <source>
        <dbReference type="HAMAP-Rule" id="MF_00037"/>
    </source>
</evidence>
<gene>
    <name evidence="19" type="primary">murB</name>
    <name evidence="21" type="ORF">EHS11_06780</name>
</gene>
<dbReference type="InterPro" id="IPR016169">
    <property type="entry name" value="FAD-bd_PCMH_sub2"/>
</dbReference>
<comment type="catalytic activity">
    <reaction evidence="18 19">
        <text>UDP-N-acetyl-alpha-D-muramate + NADP(+) = UDP-N-acetyl-3-O-(1-carboxyvinyl)-alpha-D-glucosamine + NADPH + H(+)</text>
        <dbReference type="Rhea" id="RHEA:12248"/>
        <dbReference type="ChEBI" id="CHEBI:15378"/>
        <dbReference type="ChEBI" id="CHEBI:57783"/>
        <dbReference type="ChEBI" id="CHEBI:58349"/>
        <dbReference type="ChEBI" id="CHEBI:68483"/>
        <dbReference type="ChEBI" id="CHEBI:70757"/>
        <dbReference type="EC" id="1.3.1.98"/>
    </reaction>
</comment>
<keyword evidence="16 19" id="KW-0961">Cell wall biogenesis/degradation</keyword>
<keyword evidence="8 19" id="KW-0132">Cell division</keyword>
<evidence type="ECO:0000256" key="13">
    <source>
        <dbReference type="ARBA" id="ARBA00022984"/>
    </source>
</evidence>
<dbReference type="PROSITE" id="PS51387">
    <property type="entry name" value="FAD_PCMH"/>
    <property type="match status" value="1"/>
</dbReference>
<keyword evidence="15 19" id="KW-0131">Cell cycle</keyword>
<proteinExistence type="inferred from homology"/>
<dbReference type="GO" id="GO:0051301">
    <property type="term" value="P:cell division"/>
    <property type="evidence" value="ECO:0007669"/>
    <property type="project" value="UniProtKB-KW"/>
</dbReference>
<evidence type="ECO:0000256" key="7">
    <source>
        <dbReference type="ARBA" id="ARBA00022490"/>
    </source>
</evidence>
<evidence type="ECO:0000256" key="16">
    <source>
        <dbReference type="ARBA" id="ARBA00023316"/>
    </source>
</evidence>
<comment type="subcellular location">
    <subcellularLocation>
        <location evidence="3 19">Cytoplasm</location>
    </subcellularLocation>
</comment>
<comment type="pathway">
    <text evidence="4 19">Cell wall biogenesis; peptidoglycan biosynthesis.</text>
</comment>
<dbReference type="OrthoDB" id="9804753at2"/>
<dbReference type="InterPro" id="IPR011601">
    <property type="entry name" value="MurB_C"/>
</dbReference>
<dbReference type="NCBIfam" id="NF010478">
    <property type="entry name" value="PRK13903.1"/>
    <property type="match status" value="1"/>
</dbReference>
<dbReference type="Pfam" id="PF02873">
    <property type="entry name" value="MurB_C"/>
    <property type="match status" value="1"/>
</dbReference>
<dbReference type="InterPro" id="IPR036635">
    <property type="entry name" value="MurB_C_sf"/>
</dbReference>
<dbReference type="Gene3D" id="3.90.78.10">
    <property type="entry name" value="UDP-N-acetylenolpyruvoylglucosamine reductase, C-terminal domain"/>
    <property type="match status" value="1"/>
</dbReference>
<dbReference type="Gene3D" id="3.30.465.10">
    <property type="match status" value="1"/>
</dbReference>
<evidence type="ECO:0000256" key="17">
    <source>
        <dbReference type="ARBA" id="ARBA00031026"/>
    </source>
</evidence>
<evidence type="ECO:0000256" key="12">
    <source>
        <dbReference type="ARBA" id="ARBA00022960"/>
    </source>
</evidence>
<evidence type="ECO:0000256" key="15">
    <source>
        <dbReference type="ARBA" id="ARBA00023306"/>
    </source>
</evidence>
<dbReference type="EC" id="1.3.1.98" evidence="5 19"/>
<feature type="active site" evidence="19">
    <location>
        <position position="166"/>
    </location>
</feature>
<dbReference type="Proteomes" id="UP000298264">
    <property type="component" value="Unassembled WGS sequence"/>
</dbReference>
<comment type="cofactor">
    <cofactor evidence="1 19">
        <name>FAD</name>
        <dbReference type="ChEBI" id="CHEBI:57692"/>
    </cofactor>
</comment>
<dbReference type="GO" id="GO:0071555">
    <property type="term" value="P:cell wall organization"/>
    <property type="evidence" value="ECO:0007669"/>
    <property type="project" value="UniProtKB-KW"/>
</dbReference>